<dbReference type="Pfam" id="PF19289">
    <property type="entry name" value="PmbA_TldD_3rd"/>
    <property type="match status" value="1"/>
</dbReference>
<evidence type="ECO:0000313" key="3">
    <source>
        <dbReference type="EMBL" id="MBO8464874.1"/>
    </source>
</evidence>
<comment type="caution">
    <text evidence="3">The sequence shown here is derived from an EMBL/GenBank/DDBJ whole genome shotgun (WGS) entry which is preliminary data.</text>
</comment>
<feature type="domain" description="Metalloprotease TldD/E C-terminal" evidence="1">
    <location>
        <begin position="232"/>
        <end position="460"/>
    </location>
</feature>
<sequence>MRITDKEYEIALDSLRYALDAGATAAKVCLNKSVMSTYSVLDKEFDKLVHSADRSLYFHIFADGRYGNFSTNRFDPEELKSFLKSSVETVRMLAPDEARGLPDPELYYKGKTSGDEMGTDDPGFDTVSPEEKRSMAIECAEAIKEDTVSSEIEFSDQEDGTLIADTQGFTGFNYETTYAVSSEITVKGKGHSRASGYYWDASPMLGSLRYKDCAAKALERAKSRLDPRKIKSGKYNLVVENTVSSKLFAPIIMALHGMAIQQHNSFLTGTLGKQVFPEWLSITDRPHVKGAPGSRLFDSEGVATKDCDIIHNGTVGMYFINSYASRKLGMPQTVESPSRPSVSAFDRTVSQQNRQCTDNGENTLPPDTEQCLSRLLKRLGSGILVTGFNGGNSNPVTGAFSFGIEGFRFENGEILYPVSEMLITGDILSLWAKSLFAGNDPLRGTRWRTPTLAFGDVDFNG</sequence>
<dbReference type="GO" id="GO:0006508">
    <property type="term" value="P:proteolysis"/>
    <property type="evidence" value="ECO:0007669"/>
    <property type="project" value="InterPro"/>
</dbReference>
<dbReference type="Gene3D" id="3.30.2290.10">
    <property type="entry name" value="PmbA/TldD superfamily"/>
    <property type="match status" value="1"/>
</dbReference>
<dbReference type="GO" id="GO:0008237">
    <property type="term" value="F:metallopeptidase activity"/>
    <property type="evidence" value="ECO:0007669"/>
    <property type="project" value="InterPro"/>
</dbReference>
<accession>A0A9D9I432</accession>
<proteinExistence type="predicted"/>
<feature type="domain" description="Metalloprotease TldD/E central" evidence="2">
    <location>
        <begin position="124"/>
        <end position="225"/>
    </location>
</feature>
<dbReference type="SUPFAM" id="SSF111283">
    <property type="entry name" value="Putative modulator of DNA gyrase, PmbA/TldD"/>
    <property type="match status" value="1"/>
</dbReference>
<gene>
    <name evidence="3" type="ORF">IAB93_02610</name>
</gene>
<dbReference type="EMBL" id="JADIME010000029">
    <property type="protein sequence ID" value="MBO8464874.1"/>
    <property type="molecule type" value="Genomic_DNA"/>
</dbReference>
<name>A0A9D9I432_9BACT</name>
<dbReference type="Pfam" id="PF19290">
    <property type="entry name" value="PmbA_TldD_2nd"/>
    <property type="match status" value="1"/>
</dbReference>
<evidence type="ECO:0000259" key="1">
    <source>
        <dbReference type="Pfam" id="PF19289"/>
    </source>
</evidence>
<reference evidence="3" key="2">
    <citation type="journal article" date="2021" name="PeerJ">
        <title>Extensive microbial diversity within the chicken gut microbiome revealed by metagenomics and culture.</title>
        <authorList>
            <person name="Gilroy R."/>
            <person name="Ravi A."/>
            <person name="Getino M."/>
            <person name="Pursley I."/>
            <person name="Horton D.L."/>
            <person name="Alikhan N.F."/>
            <person name="Baker D."/>
            <person name="Gharbi K."/>
            <person name="Hall N."/>
            <person name="Watson M."/>
            <person name="Adriaenssens E.M."/>
            <person name="Foster-Nyarko E."/>
            <person name="Jarju S."/>
            <person name="Secka A."/>
            <person name="Antonio M."/>
            <person name="Oren A."/>
            <person name="Chaudhuri R.R."/>
            <person name="La Ragione R."/>
            <person name="Hildebrand F."/>
            <person name="Pallen M.J."/>
        </authorList>
    </citation>
    <scope>NUCLEOTIDE SEQUENCE</scope>
    <source>
        <strain evidence="3">10037</strain>
    </source>
</reference>
<dbReference type="InterPro" id="IPR035068">
    <property type="entry name" value="TldD/PmbA_N"/>
</dbReference>
<dbReference type="GO" id="GO:0005829">
    <property type="term" value="C:cytosol"/>
    <property type="evidence" value="ECO:0007669"/>
    <property type="project" value="TreeGrafter"/>
</dbReference>
<reference evidence="3" key="1">
    <citation type="submission" date="2020-10" db="EMBL/GenBank/DDBJ databases">
        <authorList>
            <person name="Gilroy R."/>
        </authorList>
    </citation>
    <scope>NUCLEOTIDE SEQUENCE</scope>
    <source>
        <strain evidence="3">10037</strain>
    </source>
</reference>
<dbReference type="InterPro" id="IPR047657">
    <property type="entry name" value="PmbA"/>
</dbReference>
<evidence type="ECO:0000259" key="2">
    <source>
        <dbReference type="Pfam" id="PF19290"/>
    </source>
</evidence>
<organism evidence="3 4">
    <name type="scientific">Candidatus Merdivivens pullistercoris</name>
    <dbReference type="NCBI Taxonomy" id="2840873"/>
    <lineage>
        <taxon>Bacteria</taxon>
        <taxon>Pseudomonadati</taxon>
        <taxon>Bacteroidota</taxon>
        <taxon>Bacteroidia</taxon>
        <taxon>Bacteroidales</taxon>
        <taxon>Muribaculaceae</taxon>
        <taxon>Muribaculaceae incertae sedis</taxon>
        <taxon>Candidatus Merdivivens</taxon>
    </lineage>
</organism>
<dbReference type="Proteomes" id="UP000823597">
    <property type="component" value="Unassembled WGS sequence"/>
</dbReference>
<dbReference type="InterPro" id="IPR045570">
    <property type="entry name" value="Metalloprtase-TldD/E_cen_dom"/>
</dbReference>
<dbReference type="InterPro" id="IPR036059">
    <property type="entry name" value="TldD/PmbA_sf"/>
</dbReference>
<dbReference type="PANTHER" id="PTHR43421">
    <property type="entry name" value="METALLOPROTEASE PMBA"/>
    <property type="match status" value="1"/>
</dbReference>
<protein>
    <submittedName>
        <fullName evidence="3">TldD/PmbA family protein</fullName>
    </submittedName>
</protein>
<dbReference type="PANTHER" id="PTHR43421:SF1">
    <property type="entry name" value="METALLOPROTEASE PMBA"/>
    <property type="match status" value="1"/>
</dbReference>
<evidence type="ECO:0000313" key="4">
    <source>
        <dbReference type="Proteomes" id="UP000823597"/>
    </source>
</evidence>
<dbReference type="AlphaFoldDB" id="A0A9D9I432"/>
<dbReference type="InterPro" id="IPR045569">
    <property type="entry name" value="Metalloprtase-TldD/E_C"/>
</dbReference>